<dbReference type="SUPFAM" id="SSF161098">
    <property type="entry name" value="MetI-like"/>
    <property type="match status" value="1"/>
</dbReference>
<dbReference type="Proteomes" id="UP000823877">
    <property type="component" value="Unassembled WGS sequence"/>
</dbReference>
<dbReference type="GO" id="GO:0005886">
    <property type="term" value="C:plasma membrane"/>
    <property type="evidence" value="ECO:0007669"/>
    <property type="project" value="UniProtKB-SubCell"/>
</dbReference>
<evidence type="ECO:0000313" key="10">
    <source>
        <dbReference type="EMBL" id="HJB75393.1"/>
    </source>
</evidence>
<protein>
    <submittedName>
        <fullName evidence="10">ABC transporter permease</fullName>
    </submittedName>
</protein>
<reference evidence="10" key="2">
    <citation type="submission" date="2021-04" db="EMBL/GenBank/DDBJ databases">
        <authorList>
            <person name="Gilroy R."/>
        </authorList>
    </citation>
    <scope>NUCLEOTIDE SEQUENCE</scope>
    <source>
        <strain evidence="10">CHK188-16595</strain>
    </source>
</reference>
<gene>
    <name evidence="10" type="ORF">IAA37_06965</name>
</gene>
<sequence length="275" mass="30243">MKNSLSKKIIDKPYILWSVLFIIVPLLMVIYYAFTDTTGAFSLESIKAIPEYTSTILLSILYGIAATAICLVISYPFAYFLSKLKFSTQSMMVLLVMLPMWMNFLIRTYSWMTILGDTGIINTFLNALGLNSLQLINTGGAVILGMVYNFLPYMILPIYSVLSKMDNSLIEAAQDLGSNRFQILKKVVMPLSLPGVLSGITMVFVPCVSTFYITQKLGGGQIVLIGDIIETQFQSANNYHLGASLSLVLMILILICLGVMNYLGADSDSEGGVVI</sequence>
<dbReference type="Pfam" id="PF00528">
    <property type="entry name" value="BPD_transp_1"/>
    <property type="match status" value="1"/>
</dbReference>
<accession>A0A9D2MKV6</accession>
<evidence type="ECO:0000256" key="8">
    <source>
        <dbReference type="RuleBase" id="RU363032"/>
    </source>
</evidence>
<keyword evidence="4" id="KW-1003">Cell membrane</keyword>
<dbReference type="CDD" id="cd06261">
    <property type="entry name" value="TM_PBP2"/>
    <property type="match status" value="1"/>
</dbReference>
<evidence type="ECO:0000259" key="9">
    <source>
        <dbReference type="PROSITE" id="PS50928"/>
    </source>
</evidence>
<proteinExistence type="inferred from homology"/>
<feature type="transmembrane region" description="Helical" evidence="8">
    <location>
        <begin position="241"/>
        <end position="263"/>
    </location>
</feature>
<keyword evidence="6 8" id="KW-1133">Transmembrane helix</keyword>
<dbReference type="InterPro" id="IPR000515">
    <property type="entry name" value="MetI-like"/>
</dbReference>
<comment type="caution">
    <text evidence="10">The sequence shown here is derived from an EMBL/GenBank/DDBJ whole genome shotgun (WGS) entry which is preliminary data.</text>
</comment>
<feature type="domain" description="ABC transmembrane type-1" evidence="9">
    <location>
        <begin position="56"/>
        <end position="260"/>
    </location>
</feature>
<feature type="transmembrane region" description="Helical" evidence="8">
    <location>
        <begin position="135"/>
        <end position="156"/>
    </location>
</feature>
<dbReference type="InterPro" id="IPR035906">
    <property type="entry name" value="MetI-like_sf"/>
</dbReference>
<evidence type="ECO:0000313" key="11">
    <source>
        <dbReference type="Proteomes" id="UP000823877"/>
    </source>
</evidence>
<evidence type="ECO:0000256" key="6">
    <source>
        <dbReference type="ARBA" id="ARBA00022989"/>
    </source>
</evidence>
<dbReference type="AlphaFoldDB" id="A0A9D2MKV6"/>
<dbReference type="GO" id="GO:0055085">
    <property type="term" value="P:transmembrane transport"/>
    <property type="evidence" value="ECO:0007669"/>
    <property type="project" value="InterPro"/>
</dbReference>
<feature type="transmembrane region" description="Helical" evidence="8">
    <location>
        <begin position="14"/>
        <end position="34"/>
    </location>
</feature>
<evidence type="ECO:0000256" key="1">
    <source>
        <dbReference type="ARBA" id="ARBA00004651"/>
    </source>
</evidence>
<comment type="similarity">
    <text evidence="2">Belongs to the binding-protein-dependent transport system permease family. CysTW subfamily.</text>
</comment>
<evidence type="ECO:0000256" key="7">
    <source>
        <dbReference type="ARBA" id="ARBA00023136"/>
    </source>
</evidence>
<reference evidence="10" key="1">
    <citation type="journal article" date="2021" name="PeerJ">
        <title>Extensive microbial diversity within the chicken gut microbiome revealed by metagenomics and culture.</title>
        <authorList>
            <person name="Gilroy R."/>
            <person name="Ravi A."/>
            <person name="Getino M."/>
            <person name="Pursley I."/>
            <person name="Horton D.L."/>
            <person name="Alikhan N.F."/>
            <person name="Baker D."/>
            <person name="Gharbi K."/>
            <person name="Hall N."/>
            <person name="Watson M."/>
            <person name="Adriaenssens E.M."/>
            <person name="Foster-Nyarko E."/>
            <person name="Jarju S."/>
            <person name="Secka A."/>
            <person name="Antonio M."/>
            <person name="Oren A."/>
            <person name="Chaudhuri R.R."/>
            <person name="La Ragione R."/>
            <person name="Hildebrand F."/>
            <person name="Pallen M.J."/>
        </authorList>
    </citation>
    <scope>NUCLEOTIDE SEQUENCE</scope>
    <source>
        <strain evidence="10">CHK188-16595</strain>
    </source>
</reference>
<evidence type="ECO:0000256" key="2">
    <source>
        <dbReference type="ARBA" id="ARBA00007069"/>
    </source>
</evidence>
<organism evidence="10 11">
    <name type="scientific">Candidatus Eubacterium faecale</name>
    <dbReference type="NCBI Taxonomy" id="2838568"/>
    <lineage>
        <taxon>Bacteria</taxon>
        <taxon>Bacillati</taxon>
        <taxon>Bacillota</taxon>
        <taxon>Clostridia</taxon>
        <taxon>Eubacteriales</taxon>
        <taxon>Eubacteriaceae</taxon>
        <taxon>Eubacterium</taxon>
    </lineage>
</organism>
<keyword evidence="7 8" id="KW-0472">Membrane</keyword>
<comment type="subcellular location">
    <subcellularLocation>
        <location evidence="1 8">Cell membrane</location>
        <topology evidence="1 8">Multi-pass membrane protein</topology>
    </subcellularLocation>
</comment>
<keyword evidence="3 8" id="KW-0813">Transport</keyword>
<evidence type="ECO:0000256" key="5">
    <source>
        <dbReference type="ARBA" id="ARBA00022692"/>
    </source>
</evidence>
<keyword evidence="5 8" id="KW-0812">Transmembrane</keyword>
<dbReference type="PROSITE" id="PS50928">
    <property type="entry name" value="ABC_TM1"/>
    <property type="match status" value="1"/>
</dbReference>
<evidence type="ECO:0000256" key="3">
    <source>
        <dbReference type="ARBA" id="ARBA00022448"/>
    </source>
</evidence>
<feature type="transmembrane region" description="Helical" evidence="8">
    <location>
        <begin position="54"/>
        <end position="81"/>
    </location>
</feature>
<dbReference type="EMBL" id="DWXN01000012">
    <property type="protein sequence ID" value="HJB75393.1"/>
    <property type="molecule type" value="Genomic_DNA"/>
</dbReference>
<feature type="transmembrane region" description="Helical" evidence="8">
    <location>
        <begin position="187"/>
        <end position="213"/>
    </location>
</feature>
<name>A0A9D2MKV6_9FIRM</name>
<dbReference type="Gene3D" id="1.10.3720.10">
    <property type="entry name" value="MetI-like"/>
    <property type="match status" value="1"/>
</dbReference>
<feature type="transmembrane region" description="Helical" evidence="8">
    <location>
        <begin position="93"/>
        <end position="115"/>
    </location>
</feature>
<dbReference type="PANTHER" id="PTHR42929:SF1">
    <property type="entry name" value="INNER MEMBRANE ABC TRANSPORTER PERMEASE PROTEIN YDCU-RELATED"/>
    <property type="match status" value="1"/>
</dbReference>
<dbReference type="PANTHER" id="PTHR42929">
    <property type="entry name" value="INNER MEMBRANE ABC TRANSPORTER PERMEASE PROTEIN YDCU-RELATED-RELATED"/>
    <property type="match status" value="1"/>
</dbReference>
<evidence type="ECO:0000256" key="4">
    <source>
        <dbReference type="ARBA" id="ARBA00022475"/>
    </source>
</evidence>